<organism evidence="2 3">
    <name type="scientific">Pleurodeles waltl</name>
    <name type="common">Iberian ribbed newt</name>
    <dbReference type="NCBI Taxonomy" id="8319"/>
    <lineage>
        <taxon>Eukaryota</taxon>
        <taxon>Metazoa</taxon>
        <taxon>Chordata</taxon>
        <taxon>Craniata</taxon>
        <taxon>Vertebrata</taxon>
        <taxon>Euteleostomi</taxon>
        <taxon>Amphibia</taxon>
        <taxon>Batrachia</taxon>
        <taxon>Caudata</taxon>
        <taxon>Salamandroidea</taxon>
        <taxon>Salamandridae</taxon>
        <taxon>Pleurodelinae</taxon>
        <taxon>Pleurodeles</taxon>
    </lineage>
</organism>
<keyword evidence="3" id="KW-1185">Reference proteome</keyword>
<dbReference type="AlphaFoldDB" id="A0AAV7L7N4"/>
<accession>A0AAV7L7N4</accession>
<gene>
    <name evidence="2" type="ORF">NDU88_004774</name>
</gene>
<keyword evidence="1" id="KW-0175">Coiled coil</keyword>
<dbReference type="EMBL" id="JANPWB010000016">
    <property type="protein sequence ID" value="KAJ1084628.1"/>
    <property type="molecule type" value="Genomic_DNA"/>
</dbReference>
<sequence>MACRKMQIQICRVAKTCSEFTTRMEEAETRISRLEDEAGSHQSSREAMEKQLEDTQWKLTDLEDRMRRNHLRVLVAAAYQSHRFEYYEYGESTGKVLARRVRQKAVKQNVLNIIDGNGRKHTELEEILEVFKGYYQDLYREDIMYSEQLQKEKYGRLQLSEIPVVEAVKNGAKIGKLYTLLTELQSVDMVQQNERWIVRLGVAGEWVDQSLAMADTTFLSANLKT</sequence>
<evidence type="ECO:0000313" key="2">
    <source>
        <dbReference type="EMBL" id="KAJ1084628.1"/>
    </source>
</evidence>
<reference evidence="2" key="1">
    <citation type="journal article" date="2022" name="bioRxiv">
        <title>Sequencing and chromosome-scale assembly of the giantPleurodeles waltlgenome.</title>
        <authorList>
            <person name="Brown T."/>
            <person name="Elewa A."/>
            <person name="Iarovenko S."/>
            <person name="Subramanian E."/>
            <person name="Araus A.J."/>
            <person name="Petzold A."/>
            <person name="Susuki M."/>
            <person name="Suzuki K.-i.T."/>
            <person name="Hayashi T."/>
            <person name="Toyoda A."/>
            <person name="Oliveira C."/>
            <person name="Osipova E."/>
            <person name="Leigh N.D."/>
            <person name="Simon A."/>
            <person name="Yun M.H."/>
        </authorList>
    </citation>
    <scope>NUCLEOTIDE SEQUENCE</scope>
    <source>
        <strain evidence="2">20211129_DDA</strain>
        <tissue evidence="2">Liver</tissue>
    </source>
</reference>
<proteinExistence type="predicted"/>
<feature type="coiled-coil region" evidence="1">
    <location>
        <begin position="17"/>
        <end position="65"/>
    </location>
</feature>
<evidence type="ECO:0000313" key="3">
    <source>
        <dbReference type="Proteomes" id="UP001066276"/>
    </source>
</evidence>
<protein>
    <submittedName>
        <fullName evidence="2">Uncharacterized protein</fullName>
    </submittedName>
</protein>
<dbReference type="Gene3D" id="1.20.5.340">
    <property type="match status" value="1"/>
</dbReference>
<evidence type="ECO:0000256" key="1">
    <source>
        <dbReference type="SAM" id="Coils"/>
    </source>
</evidence>
<dbReference type="Proteomes" id="UP001066276">
    <property type="component" value="Chromosome 12"/>
</dbReference>
<name>A0AAV7L7N4_PLEWA</name>
<comment type="caution">
    <text evidence="2">The sequence shown here is derived from an EMBL/GenBank/DDBJ whole genome shotgun (WGS) entry which is preliminary data.</text>
</comment>